<proteinExistence type="predicted"/>
<feature type="signal peptide" evidence="2">
    <location>
        <begin position="1"/>
        <end position="26"/>
    </location>
</feature>
<organism evidence="4 5">
    <name type="scientific">Agaribacter marinus</name>
    <dbReference type="NCBI Taxonomy" id="1431249"/>
    <lineage>
        <taxon>Bacteria</taxon>
        <taxon>Pseudomonadati</taxon>
        <taxon>Pseudomonadota</taxon>
        <taxon>Gammaproteobacteria</taxon>
        <taxon>Alteromonadales</taxon>
        <taxon>Alteromonadaceae</taxon>
        <taxon>Agaribacter</taxon>
    </lineage>
</organism>
<evidence type="ECO:0000256" key="1">
    <source>
        <dbReference type="ARBA" id="ARBA00022801"/>
    </source>
</evidence>
<keyword evidence="2" id="KW-0732">Signal</keyword>
<evidence type="ECO:0000256" key="2">
    <source>
        <dbReference type="SAM" id="SignalP"/>
    </source>
</evidence>
<dbReference type="PANTHER" id="PTHR43798:SF31">
    <property type="entry name" value="AB HYDROLASE SUPERFAMILY PROTEIN YCLE"/>
    <property type="match status" value="1"/>
</dbReference>
<dbReference type="Gene3D" id="3.40.50.1820">
    <property type="entry name" value="alpha/beta hydrolase"/>
    <property type="match status" value="1"/>
</dbReference>
<dbReference type="Proteomes" id="UP001156601">
    <property type="component" value="Unassembled WGS sequence"/>
</dbReference>
<keyword evidence="5" id="KW-1185">Reference proteome</keyword>
<evidence type="ECO:0000313" key="4">
    <source>
        <dbReference type="EMBL" id="GLR72001.1"/>
    </source>
</evidence>
<dbReference type="PANTHER" id="PTHR43798">
    <property type="entry name" value="MONOACYLGLYCEROL LIPASE"/>
    <property type="match status" value="1"/>
</dbReference>
<feature type="chain" id="PRO_5041271343" evidence="2">
    <location>
        <begin position="27"/>
        <end position="295"/>
    </location>
</feature>
<dbReference type="InterPro" id="IPR029058">
    <property type="entry name" value="AB_hydrolase_fold"/>
</dbReference>
<keyword evidence="1 4" id="KW-0378">Hydrolase</keyword>
<dbReference type="GO" id="GO:0016020">
    <property type="term" value="C:membrane"/>
    <property type="evidence" value="ECO:0007669"/>
    <property type="project" value="TreeGrafter"/>
</dbReference>
<evidence type="ECO:0000313" key="5">
    <source>
        <dbReference type="Proteomes" id="UP001156601"/>
    </source>
</evidence>
<dbReference type="Pfam" id="PF00561">
    <property type="entry name" value="Abhydrolase_1"/>
    <property type="match status" value="1"/>
</dbReference>
<reference evidence="4" key="2">
    <citation type="submission" date="2023-01" db="EMBL/GenBank/DDBJ databases">
        <title>Draft genome sequence of Agaribacter marinus strain NBRC 110023.</title>
        <authorList>
            <person name="Sun Q."/>
            <person name="Mori K."/>
        </authorList>
    </citation>
    <scope>NUCLEOTIDE SEQUENCE</scope>
    <source>
        <strain evidence="4">NBRC 110023</strain>
    </source>
</reference>
<dbReference type="InterPro" id="IPR050266">
    <property type="entry name" value="AB_hydrolase_sf"/>
</dbReference>
<dbReference type="AlphaFoldDB" id="A0AA37WIG3"/>
<evidence type="ECO:0000259" key="3">
    <source>
        <dbReference type="Pfam" id="PF00561"/>
    </source>
</evidence>
<sequence length="295" mass="32610">MRTIRDILKRSITICLFLAVSTAVNATQVDVNGDVKVFEAFHVKVVGEGKPVFLIPGISSSAEVWEDTVGVLKGHYQLHVFNLAGFAGVPAVSTEKLGTSVLTYQKNAIRTYIEEQELKDVVIVGHSLGGFLSLWLAAEQTEQVRAIVNVDGLPALGALFSSMQNTQDAQNTPRNFDPVAMVKGMANNTNWHQRILSDMSKSDQMTSGRAMGELMQLDIRAQLVDVKIPTLTIGAPSQGLPYTSYEHSKHNYLTQLNNIPLEHRNLSFAKTSRHFVMADEPEWMNQQIKAFLDAL</sequence>
<dbReference type="SUPFAM" id="SSF53474">
    <property type="entry name" value="alpha/beta-Hydrolases"/>
    <property type="match status" value="1"/>
</dbReference>
<accession>A0AA37WIG3</accession>
<name>A0AA37WIG3_9ALTE</name>
<reference evidence="4" key="1">
    <citation type="journal article" date="2014" name="Int. J. Syst. Evol. Microbiol.">
        <title>Complete genome sequence of Corynebacterium casei LMG S-19264T (=DSM 44701T), isolated from a smear-ripened cheese.</title>
        <authorList>
            <consortium name="US DOE Joint Genome Institute (JGI-PGF)"/>
            <person name="Walter F."/>
            <person name="Albersmeier A."/>
            <person name="Kalinowski J."/>
            <person name="Ruckert C."/>
        </authorList>
    </citation>
    <scope>NUCLEOTIDE SEQUENCE</scope>
    <source>
        <strain evidence="4">NBRC 110023</strain>
    </source>
</reference>
<gene>
    <name evidence="4" type="ORF">GCM10007852_29090</name>
</gene>
<comment type="caution">
    <text evidence="4">The sequence shown here is derived from an EMBL/GenBank/DDBJ whole genome shotgun (WGS) entry which is preliminary data.</text>
</comment>
<dbReference type="EMBL" id="BSOT01000007">
    <property type="protein sequence ID" value="GLR72001.1"/>
    <property type="molecule type" value="Genomic_DNA"/>
</dbReference>
<dbReference type="InterPro" id="IPR000073">
    <property type="entry name" value="AB_hydrolase_1"/>
</dbReference>
<dbReference type="RefSeq" id="WP_284218361.1">
    <property type="nucleotide sequence ID" value="NZ_BSOT01000007.1"/>
</dbReference>
<protein>
    <submittedName>
        <fullName evidence="4">Alpha/beta hydrolase</fullName>
    </submittedName>
</protein>
<dbReference type="GO" id="GO:0016787">
    <property type="term" value="F:hydrolase activity"/>
    <property type="evidence" value="ECO:0007669"/>
    <property type="project" value="UniProtKB-KW"/>
</dbReference>
<feature type="domain" description="AB hydrolase-1" evidence="3">
    <location>
        <begin position="50"/>
        <end position="182"/>
    </location>
</feature>